<dbReference type="InterPro" id="IPR009061">
    <property type="entry name" value="DNA-bd_dom_put_sf"/>
</dbReference>
<dbReference type="GO" id="GO:0003677">
    <property type="term" value="F:DNA binding"/>
    <property type="evidence" value="ECO:0007669"/>
    <property type="project" value="InterPro"/>
</dbReference>
<dbReference type="RefSeq" id="WP_004269092.1">
    <property type="nucleotide sequence ID" value="NZ_CAKMAC010000001.1"/>
</dbReference>
<comment type="caution">
    <text evidence="2">The sequence shown here is derived from an EMBL/GenBank/DDBJ whole genome shotgun (WGS) entry which is preliminary data.</text>
</comment>
<dbReference type="GeneID" id="29695521"/>
<dbReference type="Proteomes" id="UP000293613">
    <property type="component" value="Unassembled WGS sequence"/>
</dbReference>
<dbReference type="Pfam" id="PF13411">
    <property type="entry name" value="MerR_1"/>
    <property type="match status" value="1"/>
</dbReference>
<dbReference type="InterPro" id="IPR000551">
    <property type="entry name" value="MerR-type_HTH_dom"/>
</dbReference>
<dbReference type="SMART" id="SM00422">
    <property type="entry name" value="HTH_MERR"/>
    <property type="match status" value="1"/>
</dbReference>
<dbReference type="OMA" id="SQLHGER"/>
<name>A0A315S5T1_BIFAN</name>
<evidence type="ECO:0000313" key="2">
    <source>
        <dbReference type="EMBL" id="RYM95231.1"/>
    </source>
</evidence>
<gene>
    <name evidence="2" type="ORF">PG2011B_0838</name>
</gene>
<dbReference type="Gene3D" id="1.10.1660.10">
    <property type="match status" value="1"/>
</dbReference>
<feature type="domain" description="HTH merR-type" evidence="1">
    <location>
        <begin position="53"/>
        <end position="125"/>
    </location>
</feature>
<proteinExistence type="predicted"/>
<organism evidence="2 3">
    <name type="scientific">Bifidobacterium animalis subsp. lactis</name>
    <name type="common">Bifidobacterium lactis</name>
    <dbReference type="NCBI Taxonomy" id="302911"/>
    <lineage>
        <taxon>Bacteria</taxon>
        <taxon>Bacillati</taxon>
        <taxon>Actinomycetota</taxon>
        <taxon>Actinomycetes</taxon>
        <taxon>Bifidobacteriales</taxon>
        <taxon>Bifidobacteriaceae</taxon>
        <taxon>Bifidobacterium</taxon>
    </lineage>
</organism>
<evidence type="ECO:0000313" key="3">
    <source>
        <dbReference type="Proteomes" id="UP000293613"/>
    </source>
</evidence>
<protein>
    <submittedName>
        <fullName evidence="2">MerR family transcriptional regulator</fullName>
    </submittedName>
</protein>
<dbReference type="AlphaFoldDB" id="A0A315S5T1"/>
<sequence length="243" mass="26750">MESNRETQAQREGRNDGLPLFVDVPLLDVDDSMVQGELFPDSLLETEQVRMGYRGSAASRAAGITYRQLDYWAHKHIVEPSVTASHGSGSRRLYSFNDVLMLAACKKLLDLGVNLQNISQTLQFLRAYRSTQLSHMVIVCDGEHVRACEGETMFADVLQHESAVFIIAVGALFRQVESSLAAAESVAVTSDVALRHLSVDSDGPLARLPIVAKGTRLHHRDAHVEPPYRDVPLDIDGHSYAVA</sequence>
<accession>A0A315S5T1</accession>
<reference evidence="2 3" key="1">
    <citation type="journal article" date="2019" name="Appl. Environ. Microbiol.">
        <title>Dissecting the evolutionary development of the Bifidobacterium animalis species through comparative genomics analyses.</title>
        <authorList>
            <person name="Lugli G.A."/>
            <person name="Mancino W."/>
            <person name="Milani C."/>
            <person name="Duranti S."/>
            <person name="Mancabelli L."/>
            <person name="Napoli S."/>
            <person name="Mangifesta M."/>
            <person name="Viappiani A."/>
            <person name="Anzalone R."/>
            <person name="Longhi G."/>
            <person name="van Sinderen D."/>
            <person name="Ventura M."/>
            <person name="Turroni F."/>
        </authorList>
    </citation>
    <scope>NUCLEOTIDE SEQUENCE [LARGE SCALE GENOMIC DNA]</scope>
    <source>
        <strain evidence="2 3">2011B</strain>
    </source>
</reference>
<evidence type="ECO:0000259" key="1">
    <source>
        <dbReference type="SMART" id="SM00422"/>
    </source>
</evidence>
<dbReference type="EMBL" id="RSCO01000021">
    <property type="protein sequence ID" value="RYM95231.1"/>
    <property type="molecule type" value="Genomic_DNA"/>
</dbReference>
<dbReference type="SUPFAM" id="SSF46955">
    <property type="entry name" value="Putative DNA-binding domain"/>
    <property type="match status" value="1"/>
</dbReference>
<dbReference type="GO" id="GO:0006355">
    <property type="term" value="P:regulation of DNA-templated transcription"/>
    <property type="evidence" value="ECO:0007669"/>
    <property type="project" value="InterPro"/>
</dbReference>